<evidence type="ECO:0000313" key="3">
    <source>
        <dbReference type="EMBL" id="PNX76894.1"/>
    </source>
</evidence>
<dbReference type="Proteomes" id="UP000236291">
    <property type="component" value="Unassembled WGS sequence"/>
</dbReference>
<gene>
    <name evidence="3" type="ORF">L195_g032853</name>
</gene>
<dbReference type="Pfam" id="PF07734">
    <property type="entry name" value="FBA_1"/>
    <property type="match status" value="1"/>
</dbReference>
<protein>
    <submittedName>
        <fullName evidence="3">F-box/kelch-repeat protein</fullName>
    </submittedName>
</protein>
<keyword evidence="1" id="KW-0472">Membrane</keyword>
<dbReference type="CDD" id="cd22157">
    <property type="entry name" value="F-box_AtFBW1-like"/>
    <property type="match status" value="1"/>
</dbReference>
<dbReference type="PANTHER" id="PTHR31672">
    <property type="entry name" value="BNACNNG10540D PROTEIN"/>
    <property type="match status" value="1"/>
</dbReference>
<dbReference type="ExpressionAtlas" id="A0A2K3LEF8">
    <property type="expression patterns" value="baseline"/>
</dbReference>
<dbReference type="SMART" id="SM00256">
    <property type="entry name" value="FBOX"/>
    <property type="match status" value="1"/>
</dbReference>
<sequence>MDAPKSMSRRRKYSEGTRLVGIFLPHELITQILSFLPVKHLMQLKCVCKSWKTLISNDSTLVKLHLKRSAKRVALFSFTCNKSRKLCSVRFPKVSFEKGKEPKQKLTDAFGAFLYPVGCCNGLLCLVGYYLTSDHHAEIWLYLYNPATKIFSNKIVFLSKPRAYYLRFGIIFRFQHGWKFAFGYDNSTDTYKIVAFCLLTNEVRVFNFGDKVWRNIQSFPVVPVDRGGFPSDWQCHPGINNGVYVNVSGTLNWLSIQNNFEYKNEIDWEHITIDQFVIISLDLSTETYLQLLPPSDFDKLPCLQPTLVVLMDCLCLSFSHGFDGTDFIIWQMKEFGVQESWTQLLKISYRNLRSLMSYDYESLLFPVCVSGNGDTLILAWGKSNEKAILCTLSDNSVKKSRKFTNEIRWYLAKDYVESLVSID</sequence>
<dbReference type="AlphaFoldDB" id="A0A2K3LEF8"/>
<dbReference type="InterPro" id="IPR001810">
    <property type="entry name" value="F-box_dom"/>
</dbReference>
<dbReference type="STRING" id="57577.A0A2K3LEF8"/>
<dbReference type="EMBL" id="ASHM01031447">
    <property type="protein sequence ID" value="PNX76894.1"/>
    <property type="molecule type" value="Genomic_DNA"/>
</dbReference>
<accession>A0A2K3LEF8</accession>
<dbReference type="Pfam" id="PF12937">
    <property type="entry name" value="F-box-like"/>
    <property type="match status" value="1"/>
</dbReference>
<dbReference type="InterPro" id="IPR036047">
    <property type="entry name" value="F-box-like_dom_sf"/>
</dbReference>
<feature type="transmembrane region" description="Helical" evidence="1">
    <location>
        <begin position="109"/>
        <end position="131"/>
    </location>
</feature>
<evidence type="ECO:0000256" key="1">
    <source>
        <dbReference type="SAM" id="Phobius"/>
    </source>
</evidence>
<keyword evidence="1" id="KW-1133">Transmembrane helix</keyword>
<dbReference type="Gene3D" id="1.20.1280.50">
    <property type="match status" value="1"/>
</dbReference>
<keyword evidence="1" id="KW-0812">Transmembrane</keyword>
<evidence type="ECO:0000313" key="4">
    <source>
        <dbReference type="Proteomes" id="UP000236291"/>
    </source>
</evidence>
<reference evidence="3 4" key="2">
    <citation type="journal article" date="2017" name="Front. Plant Sci.">
        <title>Gene Classification and Mining of Molecular Markers Useful in Red Clover (Trifolium pratense) Breeding.</title>
        <authorList>
            <person name="Istvanek J."/>
            <person name="Dluhosova J."/>
            <person name="Dluhos P."/>
            <person name="Patkova L."/>
            <person name="Nedelnik J."/>
            <person name="Repkova J."/>
        </authorList>
    </citation>
    <scope>NUCLEOTIDE SEQUENCE [LARGE SCALE GENOMIC DNA]</scope>
    <source>
        <strain evidence="4">cv. Tatra</strain>
        <tissue evidence="3">Young leaves</tissue>
    </source>
</reference>
<evidence type="ECO:0000259" key="2">
    <source>
        <dbReference type="PROSITE" id="PS50181"/>
    </source>
</evidence>
<organism evidence="3 4">
    <name type="scientific">Trifolium pratense</name>
    <name type="common">Red clover</name>
    <dbReference type="NCBI Taxonomy" id="57577"/>
    <lineage>
        <taxon>Eukaryota</taxon>
        <taxon>Viridiplantae</taxon>
        <taxon>Streptophyta</taxon>
        <taxon>Embryophyta</taxon>
        <taxon>Tracheophyta</taxon>
        <taxon>Spermatophyta</taxon>
        <taxon>Magnoliopsida</taxon>
        <taxon>eudicotyledons</taxon>
        <taxon>Gunneridae</taxon>
        <taxon>Pentapetalae</taxon>
        <taxon>rosids</taxon>
        <taxon>fabids</taxon>
        <taxon>Fabales</taxon>
        <taxon>Fabaceae</taxon>
        <taxon>Papilionoideae</taxon>
        <taxon>50 kb inversion clade</taxon>
        <taxon>NPAAA clade</taxon>
        <taxon>Hologalegina</taxon>
        <taxon>IRL clade</taxon>
        <taxon>Trifolieae</taxon>
        <taxon>Trifolium</taxon>
    </lineage>
</organism>
<dbReference type="PANTHER" id="PTHR31672:SF13">
    <property type="entry name" value="F-BOX PROTEIN CPR30-LIKE"/>
    <property type="match status" value="1"/>
</dbReference>
<name>A0A2K3LEF8_TRIPR</name>
<dbReference type="SUPFAM" id="SSF81383">
    <property type="entry name" value="F-box domain"/>
    <property type="match status" value="1"/>
</dbReference>
<proteinExistence type="predicted"/>
<dbReference type="NCBIfam" id="TIGR01640">
    <property type="entry name" value="F_box_assoc_1"/>
    <property type="match status" value="1"/>
</dbReference>
<dbReference type="PROSITE" id="PS50181">
    <property type="entry name" value="FBOX"/>
    <property type="match status" value="1"/>
</dbReference>
<dbReference type="InterPro" id="IPR050796">
    <property type="entry name" value="SCF_F-box_component"/>
</dbReference>
<reference evidence="3 4" key="1">
    <citation type="journal article" date="2014" name="Am. J. Bot.">
        <title>Genome assembly and annotation for red clover (Trifolium pratense; Fabaceae).</title>
        <authorList>
            <person name="Istvanek J."/>
            <person name="Jaros M."/>
            <person name="Krenek A."/>
            <person name="Repkova J."/>
        </authorList>
    </citation>
    <scope>NUCLEOTIDE SEQUENCE [LARGE SCALE GENOMIC DNA]</scope>
    <source>
        <strain evidence="4">cv. Tatra</strain>
        <tissue evidence="3">Young leaves</tissue>
    </source>
</reference>
<dbReference type="InterPro" id="IPR017451">
    <property type="entry name" value="F-box-assoc_interact_dom"/>
</dbReference>
<comment type="caution">
    <text evidence="3">The sequence shown here is derived from an EMBL/GenBank/DDBJ whole genome shotgun (WGS) entry which is preliminary data.</text>
</comment>
<dbReference type="InterPro" id="IPR006527">
    <property type="entry name" value="F-box-assoc_dom_typ1"/>
</dbReference>
<feature type="domain" description="F-box" evidence="2">
    <location>
        <begin position="18"/>
        <end position="64"/>
    </location>
</feature>